<evidence type="ECO:0000313" key="2">
    <source>
        <dbReference type="Proteomes" id="UP001285352"/>
    </source>
</evidence>
<evidence type="ECO:0008006" key="3">
    <source>
        <dbReference type="Google" id="ProtNLM"/>
    </source>
</evidence>
<dbReference type="Proteomes" id="UP001285352">
    <property type="component" value="Unassembled WGS sequence"/>
</dbReference>
<keyword evidence="2" id="KW-1185">Reference proteome</keyword>
<dbReference type="RefSeq" id="WP_319974069.1">
    <property type="nucleotide sequence ID" value="NZ_JAXAVU010000004.1"/>
</dbReference>
<comment type="caution">
    <text evidence="1">The sequence shown here is derived from an EMBL/GenBank/DDBJ whole genome shotgun (WGS) entry which is preliminary data.</text>
</comment>
<reference evidence="1 2" key="1">
    <citation type="submission" date="2023-11" db="EMBL/GenBank/DDBJ databases">
        <title>Lentzea sokolovensis, sp. nov., Lentzea kristufkii, sp. nov., and Lentzea miocenensis, sp. nov., rare actinobacteria from Sokolov Coal Basin, Miocene lacustrine sediment, Czech Republic.</title>
        <authorList>
            <person name="Lara A."/>
            <person name="Kotroba L."/>
            <person name="Nouioui I."/>
            <person name="Neumann-Schaal M."/>
            <person name="Mast Y."/>
            <person name="Chronakova A."/>
        </authorList>
    </citation>
    <scope>NUCLEOTIDE SEQUENCE [LARGE SCALE GENOMIC DNA]</scope>
    <source>
        <strain evidence="1 2">BCCO 10_0061</strain>
    </source>
</reference>
<proteinExistence type="predicted"/>
<protein>
    <recommendedName>
        <fullName evidence="3">Flavodoxin</fullName>
    </recommendedName>
</protein>
<evidence type="ECO:0000313" key="1">
    <source>
        <dbReference type="EMBL" id="MDX8141749.1"/>
    </source>
</evidence>
<organism evidence="1 2">
    <name type="scientific">Lentzea sokolovensis</name>
    <dbReference type="NCBI Taxonomy" id="3095429"/>
    <lineage>
        <taxon>Bacteria</taxon>
        <taxon>Bacillati</taxon>
        <taxon>Actinomycetota</taxon>
        <taxon>Actinomycetes</taxon>
        <taxon>Pseudonocardiales</taxon>
        <taxon>Pseudonocardiaceae</taxon>
        <taxon>Lentzea</taxon>
    </lineage>
</organism>
<sequence length="47" mass="4960">MGTTARDYAKSCRGAKFADGLAVKGEEVGRADDAVSSWLRQLGLLTS</sequence>
<gene>
    <name evidence="1" type="ORF">SK854_06485</name>
</gene>
<dbReference type="EMBL" id="JAXAVU010000004">
    <property type="protein sequence ID" value="MDX8141749.1"/>
    <property type="molecule type" value="Genomic_DNA"/>
</dbReference>
<name>A0ABU4UQK3_9PSEU</name>
<accession>A0ABU4UQK3</accession>
<reference evidence="1 2" key="2">
    <citation type="submission" date="2023-11" db="EMBL/GenBank/DDBJ databases">
        <authorList>
            <person name="Lara A.C."/>
            <person name="Chronakova A."/>
        </authorList>
    </citation>
    <scope>NUCLEOTIDE SEQUENCE [LARGE SCALE GENOMIC DNA]</scope>
    <source>
        <strain evidence="1 2">BCCO 10_0061</strain>
    </source>
</reference>